<dbReference type="CDD" id="cd04179">
    <property type="entry name" value="DPM_DPG-synthase_like"/>
    <property type="match status" value="1"/>
</dbReference>
<proteinExistence type="predicted"/>
<name>A0AAJ1ERS9_9BACT</name>
<gene>
    <name evidence="2" type="ORF">K8G79_00655</name>
</gene>
<feature type="domain" description="Glycosyltransferase 2-like" evidence="1">
    <location>
        <begin position="17"/>
        <end position="144"/>
    </location>
</feature>
<evidence type="ECO:0000313" key="2">
    <source>
        <dbReference type="EMBL" id="MBZ0158654.1"/>
    </source>
</evidence>
<dbReference type="Pfam" id="PF00535">
    <property type="entry name" value="Glycos_transf_2"/>
    <property type="match status" value="1"/>
</dbReference>
<accession>A0AAJ1ERS9</accession>
<dbReference type="AlphaFoldDB" id="A0AAJ1ERS9"/>
<dbReference type="Proteomes" id="UP001197609">
    <property type="component" value="Unassembled WGS sequence"/>
</dbReference>
<dbReference type="Gene3D" id="3.90.550.10">
    <property type="entry name" value="Spore Coat Polysaccharide Biosynthesis Protein SpsA, Chain A"/>
    <property type="match status" value="1"/>
</dbReference>
<protein>
    <submittedName>
        <fullName evidence="2">Glycosyltransferase family 2 protein</fullName>
    </submittedName>
</protein>
<comment type="caution">
    <text evidence="2">The sequence shown here is derived from an EMBL/GenBank/DDBJ whole genome shotgun (WGS) entry which is preliminary data.</text>
</comment>
<dbReference type="PANTHER" id="PTHR48090">
    <property type="entry name" value="UNDECAPRENYL-PHOSPHATE 4-DEOXY-4-FORMAMIDO-L-ARABINOSE TRANSFERASE-RELATED"/>
    <property type="match status" value="1"/>
</dbReference>
<evidence type="ECO:0000313" key="3">
    <source>
        <dbReference type="Proteomes" id="UP001197609"/>
    </source>
</evidence>
<sequence>MSQDLRDTRQRRAPLTFIIPAYNEEAILAANVDRLRRYLKDREIVEYEMLLVSNGSTDRTVEIARACAVGCTDLTVIELPQRGVGRAFKAGMTRAQYDRVVCLDLDLTIDLDFITTAAVALETADIVIGSKQTGGQQRSWVRQMASAAFIACTRRLLHLSFTDYSIGAKAFRTDFMRPYLPHLADQSAYILQLITWGQRDGVTITEIPVWCDDRRKSRFNLLHEGLYRFGSLFLLWLQERVIRAIRREQGRRPG</sequence>
<dbReference type="EMBL" id="JAIOIU010000011">
    <property type="protein sequence ID" value="MBZ0158654.1"/>
    <property type="molecule type" value="Genomic_DNA"/>
</dbReference>
<dbReference type="InterPro" id="IPR029044">
    <property type="entry name" value="Nucleotide-diphossugar_trans"/>
</dbReference>
<dbReference type="InterPro" id="IPR050256">
    <property type="entry name" value="Glycosyltransferase_2"/>
</dbReference>
<evidence type="ECO:0000259" key="1">
    <source>
        <dbReference type="Pfam" id="PF00535"/>
    </source>
</evidence>
<reference evidence="2 3" key="1">
    <citation type="journal article" date="2021" name="bioRxiv">
        <title>Unraveling nitrogen, sulfur and carbon metabolic pathways and microbial community transcriptional responses to substrate deprivation and toxicity stresses in a bioreactor mimicking anoxic brackish coastal sediment conditions.</title>
        <authorList>
            <person name="Martins P.D."/>
            <person name="Echeveste M.J."/>
            <person name="Arshad A."/>
            <person name="Kurth J."/>
            <person name="Ouboter H."/>
            <person name="Jetten M.S.M."/>
            <person name="Welte C.U."/>
        </authorList>
    </citation>
    <scope>NUCLEOTIDE SEQUENCE [LARGE SCALE GENOMIC DNA]</scope>
    <source>
        <strain evidence="2">MAG_38</strain>
    </source>
</reference>
<dbReference type="InterPro" id="IPR001173">
    <property type="entry name" value="Glyco_trans_2-like"/>
</dbReference>
<organism evidence="2 3">
    <name type="scientific">Candidatus Methylomirabilis tolerans</name>
    <dbReference type="NCBI Taxonomy" id="3123416"/>
    <lineage>
        <taxon>Bacteria</taxon>
        <taxon>Candidatus Methylomirabilota</taxon>
        <taxon>Candidatus Methylomirabilia</taxon>
        <taxon>Candidatus Methylomirabilales</taxon>
        <taxon>Candidatus Methylomirabilaceae</taxon>
        <taxon>Candidatus Methylomirabilis</taxon>
    </lineage>
</organism>
<dbReference type="SUPFAM" id="SSF53448">
    <property type="entry name" value="Nucleotide-diphospho-sugar transferases"/>
    <property type="match status" value="1"/>
</dbReference>